<dbReference type="SMART" id="SM00220">
    <property type="entry name" value="S_TKc"/>
    <property type="match status" value="1"/>
</dbReference>
<proteinExistence type="predicted"/>
<dbReference type="InterPro" id="IPR000719">
    <property type="entry name" value="Prot_kinase_dom"/>
</dbReference>
<dbReference type="EMBL" id="CH476615">
    <property type="protein sequence ID" value="EEP77357.1"/>
    <property type="molecule type" value="Genomic_DNA"/>
</dbReference>
<dbReference type="PROSITE" id="PS00107">
    <property type="entry name" value="PROTEIN_KINASE_ATP"/>
    <property type="match status" value="1"/>
</dbReference>
<protein>
    <recommendedName>
        <fullName evidence="2">Protein kinase domain-containing protein</fullName>
    </recommendedName>
</protein>
<evidence type="ECO:0000313" key="3">
    <source>
        <dbReference type="EMBL" id="EEP77357.1"/>
    </source>
</evidence>
<keyword evidence="1" id="KW-0547">Nucleotide-binding</keyword>
<feature type="binding site" evidence="1">
    <location>
        <position position="91"/>
    </location>
    <ligand>
        <name>ATP</name>
        <dbReference type="ChEBI" id="CHEBI:30616"/>
    </ligand>
</feature>
<dbReference type="eggNOG" id="KOG1290">
    <property type="taxonomic scope" value="Eukaryota"/>
</dbReference>
<dbReference type="Proteomes" id="UP000002058">
    <property type="component" value="Unassembled WGS sequence"/>
</dbReference>
<dbReference type="KEGG" id="ure:UREG_02206"/>
<dbReference type="PROSITE" id="PS50011">
    <property type="entry name" value="PROTEIN_KINASE_DOM"/>
    <property type="match status" value="1"/>
</dbReference>
<sequence length="349" mass="39444">MAQVQYPVKRRKWDDYPGWTTSLADGPESEMLREYEEGGLCPIVIDDVLSGDDLFSPQSYSFKIIGKLGWGSYSTVWLGKELQSGRFLALKVLRREHITRDNVEMRILKTLGKLQLAFFYTHQPTQDQFLCLGLLPLGATFPENGEEYLVRLSDLPSITTVIRPLLTKVLNFHKHGICHGDLSHSNIAFGVHPDAFTSEALQETFQEDSKSYIKLVGVPGAPPPRPANLPEYIVFHRNPLKTNSTDLSLVDIIEFGKAFDTPKKDGIAYALNLEHLFGDESIIEQYCGDDNAQVAIIENFIRWNTFLKDSAKHRALACQLIHALLQVDPERRDPEKAMQLLCQLEADTK</sequence>
<dbReference type="InParanoid" id="C4JEP6"/>
<name>C4JEP6_UNCRE</name>
<evidence type="ECO:0000313" key="4">
    <source>
        <dbReference type="Proteomes" id="UP000002058"/>
    </source>
</evidence>
<reference evidence="4" key="1">
    <citation type="journal article" date="2009" name="Genome Res.">
        <title>Comparative genomic analyses of the human fungal pathogens Coccidioides and their relatives.</title>
        <authorList>
            <person name="Sharpton T.J."/>
            <person name="Stajich J.E."/>
            <person name="Rounsley S.D."/>
            <person name="Gardner M.J."/>
            <person name="Wortman J.R."/>
            <person name="Jordar V.S."/>
            <person name="Maiti R."/>
            <person name="Kodira C.D."/>
            <person name="Neafsey D.E."/>
            <person name="Zeng Q."/>
            <person name="Hung C.-Y."/>
            <person name="McMahan C."/>
            <person name="Muszewska A."/>
            <person name="Grynberg M."/>
            <person name="Mandel M.A."/>
            <person name="Kellner E.M."/>
            <person name="Barker B.M."/>
            <person name="Galgiani J.N."/>
            <person name="Orbach M.J."/>
            <person name="Kirkland T.N."/>
            <person name="Cole G.T."/>
            <person name="Henn M.R."/>
            <person name="Birren B.W."/>
            <person name="Taylor J.W."/>
        </authorList>
    </citation>
    <scope>NUCLEOTIDE SEQUENCE [LARGE SCALE GENOMIC DNA]</scope>
    <source>
        <strain evidence="4">UAMH 1704</strain>
    </source>
</reference>
<feature type="domain" description="Protein kinase" evidence="2">
    <location>
        <begin position="62"/>
        <end position="349"/>
    </location>
</feature>
<dbReference type="InterPro" id="IPR011009">
    <property type="entry name" value="Kinase-like_dom_sf"/>
</dbReference>
<dbReference type="OMA" id="ENYCAPE"/>
<accession>C4JEP6</accession>
<dbReference type="GeneID" id="8440886"/>
<keyword evidence="1" id="KW-0067">ATP-binding</keyword>
<dbReference type="InterPro" id="IPR017441">
    <property type="entry name" value="Protein_kinase_ATP_BS"/>
</dbReference>
<organism evidence="3 4">
    <name type="scientific">Uncinocarpus reesii (strain UAMH 1704)</name>
    <dbReference type="NCBI Taxonomy" id="336963"/>
    <lineage>
        <taxon>Eukaryota</taxon>
        <taxon>Fungi</taxon>
        <taxon>Dikarya</taxon>
        <taxon>Ascomycota</taxon>
        <taxon>Pezizomycotina</taxon>
        <taxon>Eurotiomycetes</taxon>
        <taxon>Eurotiomycetidae</taxon>
        <taxon>Onygenales</taxon>
        <taxon>Onygenaceae</taxon>
        <taxon>Uncinocarpus</taxon>
    </lineage>
</organism>
<dbReference type="GO" id="GO:0005524">
    <property type="term" value="F:ATP binding"/>
    <property type="evidence" value="ECO:0007669"/>
    <property type="project" value="UniProtKB-UniRule"/>
</dbReference>
<dbReference type="AlphaFoldDB" id="C4JEP6"/>
<gene>
    <name evidence="3" type="ORF">UREG_02206</name>
</gene>
<dbReference type="HOGENOM" id="CLU_058100_0_0_1"/>
<dbReference type="VEuPathDB" id="FungiDB:UREG_02206"/>
<evidence type="ECO:0000256" key="1">
    <source>
        <dbReference type="PROSITE-ProRule" id="PRU10141"/>
    </source>
</evidence>
<dbReference type="RefSeq" id="XP_002542690.1">
    <property type="nucleotide sequence ID" value="XM_002542644.1"/>
</dbReference>
<dbReference type="Gene3D" id="1.10.510.10">
    <property type="entry name" value="Transferase(Phosphotransferase) domain 1"/>
    <property type="match status" value="1"/>
</dbReference>
<keyword evidence="4" id="KW-1185">Reference proteome</keyword>
<dbReference type="SUPFAM" id="SSF56112">
    <property type="entry name" value="Protein kinase-like (PK-like)"/>
    <property type="match status" value="1"/>
</dbReference>
<evidence type="ECO:0000259" key="2">
    <source>
        <dbReference type="PROSITE" id="PS50011"/>
    </source>
</evidence>
<dbReference type="Gene3D" id="3.30.200.20">
    <property type="entry name" value="Phosphorylase Kinase, domain 1"/>
    <property type="match status" value="1"/>
</dbReference>
<dbReference type="GO" id="GO:0004672">
    <property type="term" value="F:protein kinase activity"/>
    <property type="evidence" value="ECO:0007669"/>
    <property type="project" value="InterPro"/>
</dbReference>
<dbReference type="OrthoDB" id="10252171at2759"/>